<sequence>MLNILLFYAQYAKRNVYIKVEIKPYVLDDQPCDECGGERCAHRPAPFFCPHLSCLQYYCEKCWESIHASRAREDHKPLVKEA</sequence>
<comment type="subunit">
    <text evidence="6">Interacts with fbf-1.</text>
</comment>
<dbReference type="GO" id="GO:0043005">
    <property type="term" value="C:neuron projection"/>
    <property type="evidence" value="ECO:0007669"/>
    <property type="project" value="TreeGrafter"/>
</dbReference>
<accession>A0A183U9E2</accession>
<keyword evidence="3" id="KW-0744">Spermatogenesis</keyword>
<dbReference type="GO" id="GO:0003730">
    <property type="term" value="F:mRNA 3'-UTR binding"/>
    <property type="evidence" value="ECO:0007669"/>
    <property type="project" value="InterPro"/>
</dbReference>
<evidence type="ECO:0000313" key="9">
    <source>
        <dbReference type="EMBL" id="VDM34174.1"/>
    </source>
</evidence>
<proteinExistence type="predicted"/>
<evidence type="ECO:0000256" key="7">
    <source>
        <dbReference type="ARBA" id="ARBA00070028"/>
    </source>
</evidence>
<dbReference type="Proteomes" id="UP000050794">
    <property type="component" value="Unassembled WGS sequence"/>
</dbReference>
<dbReference type="GO" id="GO:0000900">
    <property type="term" value="F:mRNA regulatory element binding translation repressor activity"/>
    <property type="evidence" value="ECO:0007669"/>
    <property type="project" value="TreeGrafter"/>
</dbReference>
<dbReference type="AlphaFoldDB" id="A0A183U9E2"/>
<comment type="function">
    <text evidence="5">Cytoplasmic polyadenylation element binding protein that binds to and regulates the translation of specific mRNAs. Essential for progression through meiosis. Involved in spermatogenesis.</text>
</comment>
<evidence type="ECO:0000256" key="6">
    <source>
        <dbReference type="ARBA" id="ARBA00065903"/>
    </source>
</evidence>
<dbReference type="Gene3D" id="4.10.640.40">
    <property type="entry name" value="Cytoplasmic polyadenylation element-binding protein, ZZ domain"/>
    <property type="match status" value="1"/>
</dbReference>
<evidence type="ECO:0000313" key="11">
    <source>
        <dbReference type="WBParaSite" id="TCNE_0000511201-mRNA-1"/>
    </source>
</evidence>
<dbReference type="GO" id="GO:0045202">
    <property type="term" value="C:synapse"/>
    <property type="evidence" value="ECO:0007669"/>
    <property type="project" value="TreeGrafter"/>
</dbReference>
<dbReference type="GO" id="GO:2000766">
    <property type="term" value="P:negative regulation of cytoplasmic translation"/>
    <property type="evidence" value="ECO:0007669"/>
    <property type="project" value="TreeGrafter"/>
</dbReference>
<evidence type="ECO:0000256" key="1">
    <source>
        <dbReference type="ARBA" id="ARBA00022737"/>
    </source>
</evidence>
<keyword evidence="1" id="KW-0677">Repeat</keyword>
<dbReference type="Pfam" id="PF16366">
    <property type="entry name" value="CEBP_ZZ"/>
    <property type="match status" value="1"/>
</dbReference>
<evidence type="ECO:0000259" key="8">
    <source>
        <dbReference type="Pfam" id="PF16366"/>
    </source>
</evidence>
<dbReference type="PANTHER" id="PTHR12566:SF12">
    <property type="entry name" value="TRANSLATIONAL REGULATOR ORB2"/>
    <property type="match status" value="1"/>
</dbReference>
<dbReference type="EMBL" id="UYWY01011112">
    <property type="protein sequence ID" value="VDM34174.1"/>
    <property type="molecule type" value="Genomic_DNA"/>
</dbReference>
<evidence type="ECO:0000256" key="3">
    <source>
        <dbReference type="ARBA" id="ARBA00022871"/>
    </source>
</evidence>
<evidence type="ECO:0000256" key="2">
    <source>
        <dbReference type="ARBA" id="ARBA00022782"/>
    </source>
</evidence>
<dbReference type="InterPro" id="IPR034819">
    <property type="entry name" value="CPEB"/>
</dbReference>
<dbReference type="InterPro" id="IPR032296">
    <property type="entry name" value="CEBP_ZZ"/>
</dbReference>
<dbReference type="GO" id="GO:0005634">
    <property type="term" value="C:nucleus"/>
    <property type="evidence" value="ECO:0007669"/>
    <property type="project" value="TreeGrafter"/>
</dbReference>
<keyword evidence="4" id="KW-0694">RNA-binding</keyword>
<dbReference type="GO" id="GO:0030154">
    <property type="term" value="P:cell differentiation"/>
    <property type="evidence" value="ECO:0007669"/>
    <property type="project" value="UniProtKB-KW"/>
</dbReference>
<dbReference type="WBParaSite" id="TCNE_0000511201-mRNA-1">
    <property type="protein sequence ID" value="TCNE_0000511201-mRNA-1"/>
    <property type="gene ID" value="TCNE_0000511201"/>
</dbReference>
<gene>
    <name evidence="9" type="ORF">TCNE_LOCUS5112</name>
</gene>
<keyword evidence="10" id="KW-1185">Reference proteome</keyword>
<protein>
    <recommendedName>
        <fullName evidence="7">Cytoplasmic polyadenylation element-binding protein 1</fullName>
    </recommendedName>
</protein>
<name>A0A183U9E2_TOXCA</name>
<dbReference type="FunFam" id="4.10.640.40:FF:000001">
    <property type="entry name" value="Cytoplasmic polyadenylation element-binding 2 isoform X2"/>
    <property type="match status" value="1"/>
</dbReference>
<evidence type="ECO:0000256" key="4">
    <source>
        <dbReference type="ARBA" id="ARBA00022884"/>
    </source>
</evidence>
<feature type="domain" description="Cytoplasmic polyadenylation element-binding protein ZZ" evidence="8">
    <location>
        <begin position="19"/>
        <end position="80"/>
    </location>
</feature>
<evidence type="ECO:0000313" key="10">
    <source>
        <dbReference type="Proteomes" id="UP000050794"/>
    </source>
</evidence>
<reference evidence="11" key="1">
    <citation type="submission" date="2016-06" db="UniProtKB">
        <authorList>
            <consortium name="WormBaseParasite"/>
        </authorList>
    </citation>
    <scope>IDENTIFICATION</scope>
</reference>
<reference evidence="9 10" key="2">
    <citation type="submission" date="2018-11" db="EMBL/GenBank/DDBJ databases">
        <authorList>
            <consortium name="Pathogen Informatics"/>
        </authorList>
    </citation>
    <scope>NUCLEOTIDE SEQUENCE [LARGE SCALE GENOMIC DNA]</scope>
</reference>
<dbReference type="PANTHER" id="PTHR12566">
    <property type="entry name" value="CYTOPLASMIC POLYADENYLATION ELEMENT BINDING PROTEIN CPEB"/>
    <property type="match status" value="1"/>
</dbReference>
<dbReference type="GO" id="GO:0043022">
    <property type="term" value="F:ribosome binding"/>
    <property type="evidence" value="ECO:0007669"/>
    <property type="project" value="TreeGrafter"/>
</dbReference>
<organism evidence="10 11">
    <name type="scientific">Toxocara canis</name>
    <name type="common">Canine roundworm</name>
    <dbReference type="NCBI Taxonomy" id="6265"/>
    <lineage>
        <taxon>Eukaryota</taxon>
        <taxon>Metazoa</taxon>
        <taxon>Ecdysozoa</taxon>
        <taxon>Nematoda</taxon>
        <taxon>Chromadorea</taxon>
        <taxon>Rhabditida</taxon>
        <taxon>Spirurina</taxon>
        <taxon>Ascaridomorpha</taxon>
        <taxon>Ascaridoidea</taxon>
        <taxon>Toxocaridae</taxon>
        <taxon>Toxocara</taxon>
    </lineage>
</organism>
<evidence type="ECO:0000256" key="5">
    <source>
        <dbReference type="ARBA" id="ARBA00058170"/>
    </source>
</evidence>
<keyword evidence="2" id="KW-0221">Differentiation</keyword>
<dbReference type="CDD" id="cd19757">
    <property type="entry name" value="Bbox1"/>
    <property type="match status" value="1"/>
</dbReference>
<dbReference type="GO" id="GO:0008135">
    <property type="term" value="F:translation factor activity, RNA binding"/>
    <property type="evidence" value="ECO:0007669"/>
    <property type="project" value="TreeGrafter"/>
</dbReference>
<dbReference type="InterPro" id="IPR038446">
    <property type="entry name" value="CEBP_ZZ_sf"/>
</dbReference>
<dbReference type="GO" id="GO:0005737">
    <property type="term" value="C:cytoplasm"/>
    <property type="evidence" value="ECO:0007669"/>
    <property type="project" value="TreeGrafter"/>
</dbReference>
<dbReference type="GO" id="GO:0007283">
    <property type="term" value="P:spermatogenesis"/>
    <property type="evidence" value="ECO:0007669"/>
    <property type="project" value="UniProtKB-KW"/>
</dbReference>